<comment type="caution">
    <text evidence="2">The sequence shown here is derived from an EMBL/GenBank/DDBJ whole genome shotgun (WGS) entry which is preliminary data.</text>
</comment>
<dbReference type="GO" id="GO:0016787">
    <property type="term" value="F:hydrolase activity"/>
    <property type="evidence" value="ECO:0007669"/>
    <property type="project" value="UniProtKB-KW"/>
</dbReference>
<organism evidence="2 3">
    <name type="scientific">Deminuibacter soli</name>
    <dbReference type="NCBI Taxonomy" id="2291815"/>
    <lineage>
        <taxon>Bacteria</taxon>
        <taxon>Pseudomonadati</taxon>
        <taxon>Bacteroidota</taxon>
        <taxon>Chitinophagia</taxon>
        <taxon>Chitinophagales</taxon>
        <taxon>Chitinophagaceae</taxon>
        <taxon>Deminuibacter</taxon>
    </lineage>
</organism>
<proteinExistence type="predicted"/>
<gene>
    <name evidence="2" type="ORF">DXN05_23950</name>
</gene>
<evidence type="ECO:0000313" key="2">
    <source>
        <dbReference type="EMBL" id="RFM25664.1"/>
    </source>
</evidence>
<dbReference type="InterPro" id="IPR036412">
    <property type="entry name" value="HAD-like_sf"/>
</dbReference>
<evidence type="ECO:0000313" key="3">
    <source>
        <dbReference type="Proteomes" id="UP000261284"/>
    </source>
</evidence>
<keyword evidence="3" id="KW-1185">Reference proteome</keyword>
<protein>
    <submittedName>
        <fullName evidence="2">HAD family hydrolase</fullName>
    </submittedName>
</protein>
<dbReference type="InterPro" id="IPR023198">
    <property type="entry name" value="PGP-like_dom2"/>
</dbReference>
<dbReference type="InterPro" id="IPR023214">
    <property type="entry name" value="HAD_sf"/>
</dbReference>
<keyword evidence="1 2" id="KW-0378">Hydrolase</keyword>
<dbReference type="InterPro" id="IPR051540">
    <property type="entry name" value="S-2-haloacid_dehalogenase"/>
</dbReference>
<accession>A0A3E1NCW9</accession>
<dbReference type="RefSeq" id="WP_116849844.1">
    <property type="nucleotide sequence ID" value="NZ_QTJU01000017.1"/>
</dbReference>
<dbReference type="EMBL" id="QTJU01000017">
    <property type="protein sequence ID" value="RFM25664.1"/>
    <property type="molecule type" value="Genomic_DNA"/>
</dbReference>
<reference evidence="2 3" key="1">
    <citation type="submission" date="2018-08" db="EMBL/GenBank/DDBJ databases">
        <title>Chitinophagaceae sp. K23C18032701, a novel bacterium isolated from forest soil.</title>
        <authorList>
            <person name="Wang C."/>
        </authorList>
    </citation>
    <scope>NUCLEOTIDE SEQUENCE [LARGE SCALE GENOMIC DNA]</scope>
    <source>
        <strain evidence="2 3">K23C18032701</strain>
    </source>
</reference>
<dbReference type="PANTHER" id="PTHR43316">
    <property type="entry name" value="HYDROLASE, HALOACID DELAHOGENASE-RELATED"/>
    <property type="match status" value="1"/>
</dbReference>
<dbReference type="PANTHER" id="PTHR43316:SF8">
    <property type="entry name" value="HAD FAMILY HYDROLASE"/>
    <property type="match status" value="1"/>
</dbReference>
<dbReference type="AlphaFoldDB" id="A0A3E1NCW9"/>
<dbReference type="SFLD" id="SFLDS00003">
    <property type="entry name" value="Haloacid_Dehalogenase"/>
    <property type="match status" value="1"/>
</dbReference>
<dbReference type="Proteomes" id="UP000261284">
    <property type="component" value="Unassembled WGS sequence"/>
</dbReference>
<name>A0A3E1NCW9_9BACT</name>
<dbReference type="Gene3D" id="1.10.150.240">
    <property type="entry name" value="Putative phosphatase, domain 2"/>
    <property type="match status" value="1"/>
</dbReference>
<dbReference type="Pfam" id="PF00702">
    <property type="entry name" value="Hydrolase"/>
    <property type="match status" value="1"/>
</dbReference>
<dbReference type="SFLD" id="SFLDG01129">
    <property type="entry name" value="C1.5:_HAD__Beta-PGM__Phosphata"/>
    <property type="match status" value="1"/>
</dbReference>
<dbReference type="SUPFAM" id="SSF56784">
    <property type="entry name" value="HAD-like"/>
    <property type="match status" value="1"/>
</dbReference>
<dbReference type="Gene3D" id="3.40.50.1000">
    <property type="entry name" value="HAD superfamily/HAD-like"/>
    <property type="match status" value="1"/>
</dbReference>
<sequence length="231" mass="26324">MIKNKDIQVIVFDADDTLWSNEPYFRETEAAFCRLLAQYLPQTDVERILLRIEIANIPLYGYGIKAFILSMIETALEIAGDAFNADLTRQILALGTHMLNQPVVLLEDIEHVLQQLRQRYRLVVATKGDLLDQERKLKKSGLAHYFHHIEVMSEKDEASYLKLVKHLDVPPGNMLMVGNSLKSDILPVLGIGGHALHIPFHTTWIHETVSDAIEHDNLYRAETFTQLLSLV</sequence>
<evidence type="ECO:0000256" key="1">
    <source>
        <dbReference type="ARBA" id="ARBA00022801"/>
    </source>
</evidence>
<dbReference type="OrthoDB" id="6101375at2"/>